<evidence type="ECO:0000313" key="6">
    <source>
        <dbReference type="Proteomes" id="UP000060602"/>
    </source>
</evidence>
<dbReference type="GO" id="GO:0003677">
    <property type="term" value="F:DNA binding"/>
    <property type="evidence" value="ECO:0007669"/>
    <property type="project" value="UniProtKB-KW"/>
</dbReference>
<dbReference type="PROSITE" id="PS50995">
    <property type="entry name" value="HTH_MARR_2"/>
    <property type="match status" value="1"/>
</dbReference>
<dbReference type="GO" id="GO:0003700">
    <property type="term" value="F:DNA-binding transcription factor activity"/>
    <property type="evidence" value="ECO:0007669"/>
    <property type="project" value="InterPro"/>
</dbReference>
<dbReference type="InterPro" id="IPR000835">
    <property type="entry name" value="HTH_MarR-typ"/>
</dbReference>
<dbReference type="EMBL" id="CP014060">
    <property type="protein sequence ID" value="AMG38696.1"/>
    <property type="molecule type" value="Genomic_DNA"/>
</dbReference>
<reference evidence="6" key="1">
    <citation type="submission" date="2015-12" db="EMBL/GenBank/DDBJ databases">
        <title>FDA dAtabase for Regulatory Grade micrObial Sequences (FDA-ARGOS): Supporting development and validation of Infectious Disease Dx tests.</title>
        <authorList>
            <person name="Case J."/>
            <person name="Tallon L."/>
            <person name="Sadzewicz L."/>
            <person name="Sengamalay N."/>
            <person name="Ott S."/>
            <person name="Godinez A."/>
            <person name="Nagaraj S."/>
            <person name="Nadendla S."/>
            <person name="Sichtig H."/>
        </authorList>
    </citation>
    <scope>NUCLEOTIDE SEQUENCE [LARGE SCALE GENOMIC DNA]</scope>
    <source>
        <strain evidence="6">FDAARGOS_147</strain>
    </source>
</reference>
<dbReference type="PANTHER" id="PTHR42756">
    <property type="entry name" value="TRANSCRIPTIONAL REGULATOR, MARR"/>
    <property type="match status" value="1"/>
</dbReference>
<keyword evidence="1" id="KW-0805">Transcription regulation</keyword>
<dbReference type="Proteomes" id="UP000060602">
    <property type="component" value="Chromosome"/>
</dbReference>
<keyword evidence="2" id="KW-0238">DNA-binding</keyword>
<feature type="domain" description="HTH marR-type" evidence="4">
    <location>
        <begin position="18"/>
        <end position="154"/>
    </location>
</feature>
<dbReference type="Pfam" id="PF12802">
    <property type="entry name" value="MarR_2"/>
    <property type="match status" value="1"/>
</dbReference>
<evidence type="ECO:0000256" key="1">
    <source>
        <dbReference type="ARBA" id="ARBA00023015"/>
    </source>
</evidence>
<organism evidence="5 6">
    <name type="scientific">Alcaligenes xylosoxydans xylosoxydans</name>
    <name type="common">Achromobacter xylosoxidans</name>
    <dbReference type="NCBI Taxonomy" id="85698"/>
    <lineage>
        <taxon>Bacteria</taxon>
        <taxon>Pseudomonadati</taxon>
        <taxon>Pseudomonadota</taxon>
        <taxon>Betaproteobacteria</taxon>
        <taxon>Burkholderiales</taxon>
        <taxon>Alcaligenaceae</taxon>
        <taxon>Achromobacter</taxon>
    </lineage>
</organism>
<name>A0A0X8P2H1_ALCXX</name>
<dbReference type="Gene3D" id="1.10.10.10">
    <property type="entry name" value="Winged helix-like DNA-binding domain superfamily/Winged helix DNA-binding domain"/>
    <property type="match status" value="1"/>
</dbReference>
<accession>A0A0X8P2H1</accession>
<protein>
    <submittedName>
        <fullName evidence="5">MarR family transcriptional regulator</fullName>
    </submittedName>
</protein>
<dbReference type="PANTHER" id="PTHR42756:SF1">
    <property type="entry name" value="TRANSCRIPTIONAL REPRESSOR OF EMRAB OPERON"/>
    <property type="match status" value="1"/>
</dbReference>
<evidence type="ECO:0000256" key="2">
    <source>
        <dbReference type="ARBA" id="ARBA00023125"/>
    </source>
</evidence>
<keyword evidence="3" id="KW-0804">Transcription</keyword>
<dbReference type="InterPro" id="IPR036388">
    <property type="entry name" value="WH-like_DNA-bd_sf"/>
</dbReference>
<evidence type="ECO:0000259" key="4">
    <source>
        <dbReference type="PROSITE" id="PS50995"/>
    </source>
</evidence>
<evidence type="ECO:0000256" key="3">
    <source>
        <dbReference type="ARBA" id="ARBA00023163"/>
    </source>
</evidence>
<evidence type="ECO:0000313" key="5">
    <source>
        <dbReference type="EMBL" id="AMG38696.1"/>
    </source>
</evidence>
<dbReference type="AlphaFoldDB" id="A0A0X8P2H1"/>
<dbReference type="RefSeq" id="WP_061073328.1">
    <property type="nucleotide sequence ID" value="NZ_CP014060.2"/>
</dbReference>
<sequence>MTSSARSVRPASARALQQFDLTQVASHLLRRAHFRAEALFAQAFPDEDLTPRQKALLITVHQNPGATQSRIAELIALDRNSFAEMIARMTAKGYVRRTRSAEDGRAYALEITDEGMALLARVLPRDAQVEAQVLAPIPEELRPVFLQCLRLMAGLEPPAGT</sequence>
<gene>
    <name evidence="5" type="ORF">AL504_23305</name>
</gene>
<proteinExistence type="predicted"/>
<dbReference type="PRINTS" id="PR00598">
    <property type="entry name" value="HTHMARR"/>
</dbReference>
<dbReference type="InterPro" id="IPR036390">
    <property type="entry name" value="WH_DNA-bd_sf"/>
</dbReference>
<dbReference type="SUPFAM" id="SSF46785">
    <property type="entry name" value="Winged helix' DNA-binding domain"/>
    <property type="match status" value="1"/>
</dbReference>
<dbReference type="SMART" id="SM00347">
    <property type="entry name" value="HTH_MARR"/>
    <property type="match status" value="1"/>
</dbReference>